<dbReference type="STRING" id="77586.A0A0D9W022"/>
<sequence length="178" mass="17094">MAAGRASGLAVACLMAATAALLAAAASAQTTGCTAALINLYPCLNYISGNETSPTRTCCSQLASVVQNQPQCLCAAISGDSSSSIAGVTIDKARALELPKACNVVTPPASRCNASGGNAPGAATTTSPATQTAGSTGAGAGVGSKTTPTAPYLINGAASLRGAMGLVLALAAVAVYTV</sequence>
<evidence type="ECO:0000256" key="7">
    <source>
        <dbReference type="ARBA" id="ARBA00023288"/>
    </source>
</evidence>
<proteinExistence type="inferred from homology"/>
<dbReference type="eggNOG" id="ENOG502RZXE">
    <property type="taxonomic scope" value="Eukaryota"/>
</dbReference>
<reference evidence="12" key="2">
    <citation type="submission" date="2013-12" db="EMBL/GenBank/DDBJ databases">
        <authorList>
            <person name="Yu Y."/>
            <person name="Lee S."/>
            <person name="de Baynast K."/>
            <person name="Wissotski M."/>
            <person name="Liu L."/>
            <person name="Talag J."/>
            <person name="Goicoechea J."/>
            <person name="Angelova A."/>
            <person name="Jetty R."/>
            <person name="Kudrna D."/>
            <person name="Golser W."/>
            <person name="Rivera L."/>
            <person name="Zhang J."/>
            <person name="Wing R."/>
        </authorList>
    </citation>
    <scope>NUCLEOTIDE SEQUENCE</scope>
</reference>
<feature type="signal peptide" evidence="9">
    <location>
        <begin position="1"/>
        <end position="28"/>
    </location>
</feature>
<evidence type="ECO:0000256" key="9">
    <source>
        <dbReference type="SAM" id="SignalP"/>
    </source>
</evidence>
<dbReference type="Pfam" id="PF14368">
    <property type="entry name" value="LTP_2"/>
    <property type="match status" value="1"/>
</dbReference>
<dbReference type="AlphaFoldDB" id="A0A0D9W022"/>
<evidence type="ECO:0000256" key="3">
    <source>
        <dbReference type="ARBA" id="ARBA00022622"/>
    </source>
</evidence>
<dbReference type="FunFam" id="1.10.110.10:FF:000001">
    <property type="entry name" value="Bifunctional inhibitor/lipid-transfer protein/seed storage 2S albumin superfamily protein"/>
    <property type="match status" value="1"/>
</dbReference>
<evidence type="ECO:0000256" key="1">
    <source>
        <dbReference type="ARBA" id="ARBA00004609"/>
    </source>
</evidence>
<feature type="chain" id="PRO_5002348042" description="Bifunctional inhibitor/plant lipid transfer protein/seed storage helical domain-containing protein" evidence="9">
    <location>
        <begin position="29"/>
        <end position="178"/>
    </location>
</feature>
<reference evidence="11 12" key="1">
    <citation type="submission" date="2012-08" db="EMBL/GenBank/DDBJ databases">
        <title>Oryza genome evolution.</title>
        <authorList>
            <person name="Wing R.A."/>
        </authorList>
    </citation>
    <scope>NUCLEOTIDE SEQUENCE</scope>
</reference>
<evidence type="ECO:0000259" key="10">
    <source>
        <dbReference type="SMART" id="SM00499"/>
    </source>
</evidence>
<dbReference type="Proteomes" id="UP000032180">
    <property type="component" value="Chromosome 3"/>
</dbReference>
<keyword evidence="6" id="KW-0325">Glycoprotein</keyword>
<dbReference type="GO" id="GO:0005886">
    <property type="term" value="C:plasma membrane"/>
    <property type="evidence" value="ECO:0007669"/>
    <property type="project" value="UniProtKB-SubCell"/>
</dbReference>
<evidence type="ECO:0000313" key="12">
    <source>
        <dbReference type="Proteomes" id="UP000032180"/>
    </source>
</evidence>
<name>A0A0D9W022_9ORYZ</name>
<keyword evidence="5" id="KW-1015">Disulfide bond</keyword>
<evidence type="ECO:0000313" key="11">
    <source>
        <dbReference type="EnsemblPlants" id="LPERR03G31370.1"/>
    </source>
</evidence>
<reference evidence="11" key="3">
    <citation type="submission" date="2015-04" db="UniProtKB">
        <authorList>
            <consortium name="EnsemblPlants"/>
        </authorList>
    </citation>
    <scope>IDENTIFICATION</scope>
</reference>
<evidence type="ECO:0000256" key="4">
    <source>
        <dbReference type="ARBA" id="ARBA00022729"/>
    </source>
</evidence>
<comment type="subcellular location">
    <subcellularLocation>
        <location evidence="1">Cell membrane</location>
        <topology evidence="1">Lipid-anchor</topology>
        <topology evidence="1">GPI-anchor</topology>
    </subcellularLocation>
</comment>
<evidence type="ECO:0000256" key="5">
    <source>
        <dbReference type="ARBA" id="ARBA00023157"/>
    </source>
</evidence>
<keyword evidence="12" id="KW-1185">Reference proteome</keyword>
<accession>A0A0D9W022</accession>
<dbReference type="InterPro" id="IPR016140">
    <property type="entry name" value="Bifunc_inhib/LTP/seed_store"/>
</dbReference>
<dbReference type="SMART" id="SM00499">
    <property type="entry name" value="AAI"/>
    <property type="match status" value="1"/>
</dbReference>
<evidence type="ECO:0000256" key="8">
    <source>
        <dbReference type="SAM" id="MobiDB-lite"/>
    </source>
</evidence>
<dbReference type="PANTHER" id="PTHR33044">
    <property type="entry name" value="BIFUNCTIONAL INHIBITOR/LIPID-TRANSFER PROTEIN/SEED STORAGE 2S ALBUMIN SUPERFAMILY PROTEIN-RELATED"/>
    <property type="match status" value="1"/>
</dbReference>
<dbReference type="GO" id="GO:0098552">
    <property type="term" value="C:side of membrane"/>
    <property type="evidence" value="ECO:0007669"/>
    <property type="project" value="UniProtKB-KW"/>
</dbReference>
<dbReference type="InterPro" id="IPR043325">
    <property type="entry name" value="LTSS"/>
</dbReference>
<dbReference type="Gramene" id="LPERR03G31370.1">
    <property type="protein sequence ID" value="LPERR03G31370.1"/>
    <property type="gene ID" value="LPERR03G31370"/>
</dbReference>
<dbReference type="InterPro" id="IPR036312">
    <property type="entry name" value="Bifun_inhib/LTP/seed_sf"/>
</dbReference>
<dbReference type="SUPFAM" id="SSF47699">
    <property type="entry name" value="Bifunctional inhibitor/lipid-transfer protein/seed storage 2S albumin"/>
    <property type="match status" value="1"/>
</dbReference>
<feature type="domain" description="Bifunctional inhibitor/plant lipid transfer protein/seed storage helical" evidence="10">
    <location>
        <begin position="33"/>
        <end position="112"/>
    </location>
</feature>
<keyword evidence="4 9" id="KW-0732">Signal</keyword>
<dbReference type="CDD" id="cd00010">
    <property type="entry name" value="AAI_LTSS"/>
    <property type="match status" value="1"/>
</dbReference>
<comment type="similarity">
    <text evidence="2">Belongs to the plant LTP family.</text>
</comment>
<evidence type="ECO:0000256" key="6">
    <source>
        <dbReference type="ARBA" id="ARBA00023180"/>
    </source>
</evidence>
<organism evidence="11 12">
    <name type="scientific">Leersia perrieri</name>
    <dbReference type="NCBI Taxonomy" id="77586"/>
    <lineage>
        <taxon>Eukaryota</taxon>
        <taxon>Viridiplantae</taxon>
        <taxon>Streptophyta</taxon>
        <taxon>Embryophyta</taxon>
        <taxon>Tracheophyta</taxon>
        <taxon>Spermatophyta</taxon>
        <taxon>Magnoliopsida</taxon>
        <taxon>Liliopsida</taxon>
        <taxon>Poales</taxon>
        <taxon>Poaceae</taxon>
        <taxon>BOP clade</taxon>
        <taxon>Oryzoideae</taxon>
        <taxon>Oryzeae</taxon>
        <taxon>Oryzinae</taxon>
        <taxon>Leersia</taxon>
    </lineage>
</organism>
<dbReference type="EnsemblPlants" id="LPERR03G31370.1">
    <property type="protein sequence ID" value="LPERR03G31370.1"/>
    <property type="gene ID" value="LPERR03G31370"/>
</dbReference>
<keyword evidence="3" id="KW-0472">Membrane</keyword>
<evidence type="ECO:0000256" key="2">
    <source>
        <dbReference type="ARBA" id="ARBA00009748"/>
    </source>
</evidence>
<feature type="compositionally biased region" description="Low complexity" evidence="8">
    <location>
        <begin position="116"/>
        <end position="135"/>
    </location>
</feature>
<protein>
    <recommendedName>
        <fullName evidence="10">Bifunctional inhibitor/plant lipid transfer protein/seed storage helical domain-containing protein</fullName>
    </recommendedName>
</protein>
<keyword evidence="7" id="KW-0449">Lipoprotein</keyword>
<dbReference type="HOGENOM" id="CLU_089796_3_1_1"/>
<feature type="region of interest" description="Disordered" evidence="8">
    <location>
        <begin position="116"/>
        <end position="143"/>
    </location>
</feature>
<dbReference type="Gene3D" id="1.10.110.10">
    <property type="entry name" value="Plant lipid-transfer and hydrophobic proteins"/>
    <property type="match status" value="1"/>
</dbReference>
<keyword evidence="3" id="KW-0336">GPI-anchor</keyword>